<dbReference type="EMBL" id="KQ459586">
    <property type="protein sequence ID" value="KPI98096.1"/>
    <property type="molecule type" value="Genomic_DNA"/>
</dbReference>
<evidence type="ECO:0000256" key="5">
    <source>
        <dbReference type="SAM" id="Phobius"/>
    </source>
</evidence>
<evidence type="ECO:0000256" key="4">
    <source>
        <dbReference type="ARBA" id="ARBA00023136"/>
    </source>
</evidence>
<name>A0A194PXM6_PAPXU</name>
<organism evidence="6 7">
    <name type="scientific">Papilio xuthus</name>
    <name type="common">Asian swallowtail butterfly</name>
    <dbReference type="NCBI Taxonomy" id="66420"/>
    <lineage>
        <taxon>Eukaryota</taxon>
        <taxon>Metazoa</taxon>
        <taxon>Ecdysozoa</taxon>
        <taxon>Arthropoda</taxon>
        <taxon>Hexapoda</taxon>
        <taxon>Insecta</taxon>
        <taxon>Pterygota</taxon>
        <taxon>Neoptera</taxon>
        <taxon>Endopterygota</taxon>
        <taxon>Lepidoptera</taxon>
        <taxon>Glossata</taxon>
        <taxon>Ditrysia</taxon>
        <taxon>Papilionoidea</taxon>
        <taxon>Papilionidae</taxon>
        <taxon>Papilioninae</taxon>
        <taxon>Papilio</taxon>
    </lineage>
</organism>
<feature type="transmembrane region" description="Helical" evidence="5">
    <location>
        <begin position="399"/>
        <end position="424"/>
    </location>
</feature>
<evidence type="ECO:0000256" key="1">
    <source>
        <dbReference type="ARBA" id="ARBA00004141"/>
    </source>
</evidence>
<gene>
    <name evidence="6" type="ORF">RR46_11217</name>
</gene>
<feature type="transmembrane region" description="Helical" evidence="5">
    <location>
        <begin position="737"/>
        <end position="757"/>
    </location>
</feature>
<dbReference type="InterPro" id="IPR036259">
    <property type="entry name" value="MFS_trans_sf"/>
</dbReference>
<dbReference type="PANTHER" id="PTHR23507">
    <property type="entry name" value="ZGC:174356"/>
    <property type="match status" value="1"/>
</dbReference>
<sequence length="910" mass="102047">MNGISVTADKLGVGVETKEKSKPKRASVREKLMQIKSNITVEPIIACYIMSNVFSGLAVQNLNLEKACRVNLGYSDEICSALNRRQTENYTMEEAEVQKLTASVQAWKNIVQTAFPCILVLFVGSWSDKTGRRKACILLPIVGEVLCCTSFILNTYFFYELPLEVTALSDLFPSLTGGWITVCVGVFSYIGDVTTKEMRTFRVGVANLCMSLGIPIGMSLSGILLQQIGYYGEMNVLYLFMRYRFNWDEVQFSMFCTYSIITNLVGLKEMRSRAKAGPWSRPDALEEQRGLVGTLFSISIFSDFMKLDDTVVGIISCTSKILASFIFAFATTTTEIYIAPLVEIFNGTSFIAMRSIASKLVTSEELGKVNSLFGLAEAMMPLVYGPLYSRVYMATLNVLPGAVFLLGAAMTVPAVAIFGVLSLLAAQNLYIDKACRVNLEYGDEVCLDLRLRKTANHTIEELGVQKLIASVQAWRSVIYTIVPTVLMLFVGAWSDKTGRRKICMLMPIFAEFMTCMINLINTYFFYEISVEWTVILDILFPSLTGGWYTMFLGTFSYLCDITSKETRTFRLGILSLCLTIGFPIGMGFSGVLLKYLGFYGVFSIAGGIHLFNFCYLYLNIEDHTWLEDKDKKKRRGFFGFLSEFFDFNSLKETMGIVFKKGRNNRRLQLCLILTCVCLHFGPLMGELSVMYIFVRYRFNWDEVKYSIYSTYSLIMHLIGTVFSISVFSKKMKAHDSVLGIISASSKIAGALVLTFAVKDYQAYLCPLVEVLNGTAAIALRSLSSKLVSYQELGKLNSLFGMVETIMPLIYAPIYTKVYVASLHILPGTVFLLSIASTIPVLVIFSWFYHEHRKSVKEKEMQILAKPEECDDKNENDAMLVKNSQVECLLHEVKAIEQSNGSKSTHESNKV</sequence>
<feature type="transmembrane region" description="Helical" evidence="5">
    <location>
        <begin position="337"/>
        <end position="357"/>
    </location>
</feature>
<feature type="transmembrane region" description="Helical" evidence="5">
    <location>
        <begin position="795"/>
        <end position="813"/>
    </location>
</feature>
<keyword evidence="4 5" id="KW-0472">Membrane</keyword>
<evidence type="ECO:0000313" key="7">
    <source>
        <dbReference type="Proteomes" id="UP000053268"/>
    </source>
</evidence>
<keyword evidence="7" id="KW-1185">Reference proteome</keyword>
<feature type="transmembrane region" description="Helical" evidence="5">
    <location>
        <begin position="311"/>
        <end position="330"/>
    </location>
</feature>
<feature type="transmembrane region" description="Helical" evidence="5">
    <location>
        <begin position="705"/>
        <end position="725"/>
    </location>
</feature>
<feature type="transmembrane region" description="Helical" evidence="5">
    <location>
        <begin position="669"/>
        <end position="693"/>
    </location>
</feature>
<feature type="transmembrane region" description="Helical" evidence="5">
    <location>
        <begin position="598"/>
        <end position="618"/>
    </location>
</feature>
<feature type="transmembrane region" description="Helical" evidence="5">
    <location>
        <begin position="171"/>
        <end position="191"/>
    </location>
</feature>
<feature type="transmembrane region" description="Helical" evidence="5">
    <location>
        <begin position="203"/>
        <end position="230"/>
    </location>
</feature>
<feature type="transmembrane region" description="Helical" evidence="5">
    <location>
        <begin position="538"/>
        <end position="559"/>
    </location>
</feature>
<feature type="transmembrane region" description="Helical" evidence="5">
    <location>
        <begin position="369"/>
        <end position="387"/>
    </location>
</feature>
<feature type="transmembrane region" description="Helical" evidence="5">
    <location>
        <begin position="136"/>
        <end position="159"/>
    </location>
</feature>
<dbReference type="SUPFAM" id="SSF103473">
    <property type="entry name" value="MFS general substrate transporter"/>
    <property type="match status" value="2"/>
</dbReference>
<evidence type="ECO:0000256" key="2">
    <source>
        <dbReference type="ARBA" id="ARBA00022692"/>
    </source>
</evidence>
<dbReference type="InterPro" id="IPR011701">
    <property type="entry name" value="MFS"/>
</dbReference>
<protein>
    <submittedName>
        <fullName evidence="6">Proton-coupled folate transporter</fullName>
    </submittedName>
</protein>
<evidence type="ECO:0000256" key="3">
    <source>
        <dbReference type="ARBA" id="ARBA00022989"/>
    </source>
</evidence>
<feature type="transmembrane region" description="Helical" evidence="5">
    <location>
        <begin position="825"/>
        <end position="848"/>
    </location>
</feature>
<proteinExistence type="predicted"/>
<accession>A0A194PXM6</accession>
<keyword evidence="3 5" id="KW-1133">Transmembrane helix</keyword>
<feature type="transmembrane region" description="Helical" evidence="5">
    <location>
        <begin position="571"/>
        <end position="592"/>
    </location>
</feature>
<keyword evidence="2 5" id="KW-0812">Transmembrane</keyword>
<reference evidence="6 7" key="1">
    <citation type="journal article" date="2015" name="Nat. Commun.">
        <title>Outbred genome sequencing and CRISPR/Cas9 gene editing in butterflies.</title>
        <authorList>
            <person name="Li X."/>
            <person name="Fan D."/>
            <person name="Zhang W."/>
            <person name="Liu G."/>
            <person name="Zhang L."/>
            <person name="Zhao L."/>
            <person name="Fang X."/>
            <person name="Chen L."/>
            <person name="Dong Y."/>
            <person name="Chen Y."/>
            <person name="Ding Y."/>
            <person name="Zhao R."/>
            <person name="Feng M."/>
            <person name="Zhu Y."/>
            <person name="Feng Y."/>
            <person name="Jiang X."/>
            <person name="Zhu D."/>
            <person name="Xiang H."/>
            <person name="Feng X."/>
            <person name="Li S."/>
            <person name="Wang J."/>
            <person name="Zhang G."/>
            <person name="Kronforst M.R."/>
            <person name="Wang W."/>
        </authorList>
    </citation>
    <scope>NUCLEOTIDE SEQUENCE [LARGE SCALE GENOMIC DNA]</scope>
    <source>
        <strain evidence="6">Ya'a_city_454_Px</strain>
        <tissue evidence="6">Whole body</tissue>
    </source>
</reference>
<dbReference type="PANTHER" id="PTHR23507:SF1">
    <property type="entry name" value="FI18259P1-RELATED"/>
    <property type="match status" value="1"/>
</dbReference>
<dbReference type="GO" id="GO:0022857">
    <property type="term" value="F:transmembrane transporter activity"/>
    <property type="evidence" value="ECO:0007669"/>
    <property type="project" value="InterPro"/>
</dbReference>
<feature type="transmembrane region" description="Helical" evidence="5">
    <location>
        <begin position="763"/>
        <end position="783"/>
    </location>
</feature>
<dbReference type="Gene3D" id="1.20.1250.20">
    <property type="entry name" value="MFS general substrate transporter like domains"/>
    <property type="match status" value="2"/>
</dbReference>
<feature type="transmembrane region" description="Helical" evidence="5">
    <location>
        <begin position="250"/>
        <end position="267"/>
    </location>
</feature>
<dbReference type="GO" id="GO:0016020">
    <property type="term" value="C:membrane"/>
    <property type="evidence" value="ECO:0007669"/>
    <property type="project" value="UniProtKB-SubCell"/>
</dbReference>
<comment type="subcellular location">
    <subcellularLocation>
        <location evidence="1">Membrane</location>
        <topology evidence="1">Multi-pass membrane protein</topology>
    </subcellularLocation>
</comment>
<evidence type="ECO:0000313" key="6">
    <source>
        <dbReference type="EMBL" id="KPI98096.1"/>
    </source>
</evidence>
<feature type="transmembrane region" description="Helical" evidence="5">
    <location>
        <begin position="505"/>
        <end position="526"/>
    </location>
</feature>
<dbReference type="Pfam" id="PF07690">
    <property type="entry name" value="MFS_1"/>
    <property type="match status" value="2"/>
</dbReference>
<dbReference type="Proteomes" id="UP000053268">
    <property type="component" value="Unassembled WGS sequence"/>
</dbReference>
<dbReference type="AlphaFoldDB" id="A0A194PXM6"/>